<feature type="domain" description="ATPase dynein-related AAA" evidence="1">
    <location>
        <begin position="1"/>
        <end position="149"/>
    </location>
</feature>
<evidence type="ECO:0000313" key="2">
    <source>
        <dbReference type="EMBL" id="PIY61639.1"/>
    </source>
</evidence>
<comment type="caution">
    <text evidence="2">The sequence shown here is derived from an EMBL/GenBank/DDBJ whole genome shotgun (WGS) entry which is preliminary data.</text>
</comment>
<dbReference type="Gene3D" id="3.40.50.300">
    <property type="entry name" value="P-loop containing nucleotide triphosphate hydrolases"/>
    <property type="match status" value="1"/>
</dbReference>
<evidence type="ECO:0000259" key="1">
    <source>
        <dbReference type="Pfam" id="PF07728"/>
    </source>
</evidence>
<dbReference type="GO" id="GO:0005524">
    <property type="term" value="F:ATP binding"/>
    <property type="evidence" value="ECO:0007669"/>
    <property type="project" value="InterPro"/>
</dbReference>
<dbReference type="GO" id="GO:0016887">
    <property type="term" value="F:ATP hydrolysis activity"/>
    <property type="evidence" value="ECO:0007669"/>
    <property type="project" value="InterPro"/>
</dbReference>
<dbReference type="Proteomes" id="UP000230973">
    <property type="component" value="Unassembled WGS sequence"/>
</dbReference>
<dbReference type="PANTHER" id="PTHR42759">
    <property type="entry name" value="MOXR FAMILY PROTEIN"/>
    <property type="match status" value="1"/>
</dbReference>
<organism evidence="2 3">
    <name type="scientific">Candidatus Uhrbacteria bacterium CG_4_10_14_0_8_um_filter_58_22</name>
    <dbReference type="NCBI Taxonomy" id="1975029"/>
    <lineage>
        <taxon>Bacteria</taxon>
        <taxon>Candidatus Uhriibacteriota</taxon>
    </lineage>
</organism>
<dbReference type="Pfam" id="PF07728">
    <property type="entry name" value="AAA_5"/>
    <property type="match status" value="1"/>
</dbReference>
<dbReference type="SUPFAM" id="SSF52540">
    <property type="entry name" value="P-loop containing nucleoside triphosphate hydrolases"/>
    <property type="match status" value="1"/>
</dbReference>
<gene>
    <name evidence="2" type="ORF">COY93_04960</name>
</gene>
<dbReference type="PANTHER" id="PTHR42759:SF1">
    <property type="entry name" value="MAGNESIUM-CHELATASE SUBUNIT CHLD"/>
    <property type="match status" value="1"/>
</dbReference>
<evidence type="ECO:0000313" key="3">
    <source>
        <dbReference type="Proteomes" id="UP000230973"/>
    </source>
</evidence>
<reference evidence="3" key="1">
    <citation type="submission" date="2017-09" db="EMBL/GenBank/DDBJ databases">
        <title>Depth-based differentiation of microbial function through sediment-hosted aquifers and enrichment of novel symbionts in the deep terrestrial subsurface.</title>
        <authorList>
            <person name="Probst A.J."/>
            <person name="Ladd B."/>
            <person name="Jarett J.K."/>
            <person name="Geller-Mcgrath D.E."/>
            <person name="Sieber C.M.K."/>
            <person name="Emerson J.B."/>
            <person name="Anantharaman K."/>
            <person name="Thomas B.C."/>
            <person name="Malmstrom R."/>
            <person name="Stieglmeier M."/>
            <person name="Klingl A."/>
            <person name="Woyke T."/>
            <person name="Ryan C.M."/>
            <person name="Banfield J.F."/>
        </authorList>
    </citation>
    <scope>NUCLEOTIDE SEQUENCE [LARGE SCALE GENOMIC DNA]</scope>
</reference>
<dbReference type="AlphaFoldDB" id="A0A2M7Q9N3"/>
<protein>
    <recommendedName>
        <fullName evidence="1">ATPase dynein-related AAA domain-containing protein</fullName>
    </recommendedName>
</protein>
<dbReference type="InterPro" id="IPR011704">
    <property type="entry name" value="ATPase_dyneun-rel_AAA"/>
</dbReference>
<accession>A0A2M7Q9N3</accession>
<sequence length="271" mass="29661">MILIGDQGTGKTTFGYKLADVMGWPSPCKVEIAAVNQAIQLFGSNSAIEGTTRFNKSYLLEYLRRATIAHEEGLPGIWLVILDEWNRAPAKIKAPLHGCLDGTRQLTIPTEEGSRTIVVPPNVVLVATANIGGEFVGTHQLDPADMDRFYPVRMESMPEDFEVGMLVDKTGILESQALKIVRVARMLRQAAGRHLIGYAPSFRRVEATGLLVRHGVEIRAAIIDGLFGYYEGGRSENGEPSEPNSEFGKAYEALTSKIISVKEMKVAETAN</sequence>
<proteinExistence type="predicted"/>
<dbReference type="EMBL" id="PFLC01000066">
    <property type="protein sequence ID" value="PIY61639.1"/>
    <property type="molecule type" value="Genomic_DNA"/>
</dbReference>
<dbReference type="InterPro" id="IPR027417">
    <property type="entry name" value="P-loop_NTPase"/>
</dbReference>
<name>A0A2M7Q9N3_9BACT</name>
<dbReference type="InterPro" id="IPR050764">
    <property type="entry name" value="CbbQ/NirQ/NorQ/GpvN"/>
</dbReference>